<dbReference type="STRING" id="28083.Lbir_0043"/>
<dbReference type="SUPFAM" id="SSF51905">
    <property type="entry name" value="FAD/NAD(P)-binding domain"/>
    <property type="match status" value="1"/>
</dbReference>
<reference evidence="2 4" key="2">
    <citation type="submission" date="2018-06" db="EMBL/GenBank/DDBJ databases">
        <authorList>
            <consortium name="Pathogen Informatics"/>
            <person name="Doyle S."/>
        </authorList>
    </citation>
    <scope>NUCLEOTIDE SEQUENCE [LARGE SCALE GENOMIC DNA]</scope>
    <source>
        <strain evidence="2 4">NCTC12437</strain>
    </source>
</reference>
<dbReference type="RefSeq" id="WP_083503032.1">
    <property type="nucleotide sequence ID" value="NZ_CAAAHV010000029.1"/>
</dbReference>
<dbReference type="Proteomes" id="UP000255066">
    <property type="component" value="Unassembled WGS sequence"/>
</dbReference>
<keyword evidence="3" id="KW-1185">Reference proteome</keyword>
<protein>
    <submittedName>
        <fullName evidence="2">Uncharacterized protein</fullName>
    </submittedName>
</protein>
<dbReference type="Proteomes" id="UP000054735">
    <property type="component" value="Unassembled WGS sequence"/>
</dbReference>
<dbReference type="EMBL" id="LNXT01000001">
    <property type="protein sequence ID" value="KTC75974.1"/>
    <property type="molecule type" value="Genomic_DNA"/>
</dbReference>
<reference evidence="1 3" key="1">
    <citation type="submission" date="2015-11" db="EMBL/GenBank/DDBJ databases">
        <title>Genomic analysis of 38 Legionella species identifies large and diverse effector repertoires.</title>
        <authorList>
            <person name="Burstein D."/>
            <person name="Amaro F."/>
            <person name="Zusman T."/>
            <person name="Lifshitz Z."/>
            <person name="Cohen O."/>
            <person name="Gilbert J.A."/>
            <person name="Pupko T."/>
            <person name="Shuman H.A."/>
            <person name="Segal G."/>
        </authorList>
    </citation>
    <scope>NUCLEOTIDE SEQUENCE [LARGE SCALE GENOMIC DNA]</scope>
    <source>
        <strain evidence="1 3">CDC#1407-AL-14</strain>
    </source>
</reference>
<evidence type="ECO:0000313" key="3">
    <source>
        <dbReference type="Proteomes" id="UP000054735"/>
    </source>
</evidence>
<proteinExistence type="predicted"/>
<evidence type="ECO:0000313" key="4">
    <source>
        <dbReference type="Proteomes" id="UP000255066"/>
    </source>
</evidence>
<sequence length="426" mass="48753">MTKNAYIMGIGPAGLAAALALLSKGYSVHLIDSRCEDELFKRRQGVVINKDTIADFFDLTQLKSKGFYLNNRKEFHCRIIAPYNESSLDLDEEDQLDLSFFKLIENENTVVAVGDLQRYQYNKLKCIYARRGYTFNENSYEFTEEQQLVFHMGDAEIIEVQAQEQKITLKIAGEQQSYGFDLLIDASGKTAKSFTPIWNQQNPQFAIEYEKLENPEHNAFGIISLSIQNAPFEMIGTPVITPLDGKMGLSPVKVQELKELGWEHERSPVFFLKYSKTQQTVYAAGEIPECLLAENNPAKITQWFHRLMQLRLNNEKFRTKLSGLVSVFKIDIEIANCYAMPLPLGGNFCVIGDAFMPANFLLGHGIGNAFEDANELLEMVDNQFINQDFYREERVQEYREILSNFKDLIESNEQLAKLEYQLMGPK</sequence>
<accession>A0A378IBC1</accession>
<gene>
    <name evidence="1" type="ORF">Lbir_0043</name>
    <name evidence="2" type="ORF">NCTC12437_01878</name>
</gene>
<evidence type="ECO:0000313" key="1">
    <source>
        <dbReference type="EMBL" id="KTC75974.1"/>
    </source>
</evidence>
<name>A0A378IBC1_9GAMM</name>
<dbReference type="Gene3D" id="3.50.50.60">
    <property type="entry name" value="FAD/NAD(P)-binding domain"/>
    <property type="match status" value="1"/>
</dbReference>
<evidence type="ECO:0000313" key="2">
    <source>
        <dbReference type="EMBL" id="STX32100.1"/>
    </source>
</evidence>
<dbReference type="InterPro" id="IPR036188">
    <property type="entry name" value="FAD/NAD-bd_sf"/>
</dbReference>
<dbReference type="AlphaFoldDB" id="A0A378IBC1"/>
<dbReference type="OrthoDB" id="5647935at2"/>
<dbReference type="EMBL" id="UGNW01000001">
    <property type="protein sequence ID" value="STX32100.1"/>
    <property type="molecule type" value="Genomic_DNA"/>
</dbReference>
<organism evidence="2 4">
    <name type="scientific">Legionella birminghamensis</name>
    <dbReference type="NCBI Taxonomy" id="28083"/>
    <lineage>
        <taxon>Bacteria</taxon>
        <taxon>Pseudomonadati</taxon>
        <taxon>Pseudomonadota</taxon>
        <taxon>Gammaproteobacteria</taxon>
        <taxon>Legionellales</taxon>
        <taxon>Legionellaceae</taxon>
        <taxon>Legionella</taxon>
    </lineage>
</organism>